<protein>
    <submittedName>
        <fullName evidence="1">Uncharacterized protein</fullName>
    </submittedName>
</protein>
<dbReference type="EMBL" id="CAUYUJ010015651">
    <property type="protein sequence ID" value="CAK0856586.1"/>
    <property type="molecule type" value="Genomic_DNA"/>
</dbReference>
<proteinExistence type="predicted"/>
<organism evidence="1 2">
    <name type="scientific">Prorocentrum cordatum</name>
    <dbReference type="NCBI Taxonomy" id="2364126"/>
    <lineage>
        <taxon>Eukaryota</taxon>
        <taxon>Sar</taxon>
        <taxon>Alveolata</taxon>
        <taxon>Dinophyceae</taxon>
        <taxon>Prorocentrales</taxon>
        <taxon>Prorocentraceae</taxon>
        <taxon>Prorocentrum</taxon>
    </lineage>
</organism>
<evidence type="ECO:0000313" key="2">
    <source>
        <dbReference type="Proteomes" id="UP001189429"/>
    </source>
</evidence>
<accession>A0ABN9UD67</accession>
<feature type="non-terminal residue" evidence="1">
    <location>
        <position position="1"/>
    </location>
</feature>
<sequence>TVGVEIDLKGGRLRNKASRVWRFDLATRALLARRRMRGEHMEVWLGHAVSVLMLARPGYAALSATYRFAETARGVRTALPREVMQEMRIVVGLVWLTEVDLAAPYVPRVYASDSADHGRGLMRMRAYDSELRSAYRWKEKWSLIRRHLRGPRAGLVSPADVADMGGYGHADACRECDE</sequence>
<evidence type="ECO:0000313" key="1">
    <source>
        <dbReference type="EMBL" id="CAK0856586.1"/>
    </source>
</evidence>
<comment type="caution">
    <text evidence="1">The sequence shown here is derived from an EMBL/GenBank/DDBJ whole genome shotgun (WGS) entry which is preliminary data.</text>
</comment>
<reference evidence="1" key="1">
    <citation type="submission" date="2023-10" db="EMBL/GenBank/DDBJ databases">
        <authorList>
            <person name="Chen Y."/>
            <person name="Shah S."/>
            <person name="Dougan E. K."/>
            <person name="Thang M."/>
            <person name="Chan C."/>
        </authorList>
    </citation>
    <scope>NUCLEOTIDE SEQUENCE [LARGE SCALE GENOMIC DNA]</scope>
</reference>
<keyword evidence="2" id="KW-1185">Reference proteome</keyword>
<name>A0ABN9UD67_9DINO</name>
<feature type="non-terminal residue" evidence="1">
    <location>
        <position position="178"/>
    </location>
</feature>
<dbReference type="Proteomes" id="UP001189429">
    <property type="component" value="Unassembled WGS sequence"/>
</dbReference>
<gene>
    <name evidence="1" type="ORF">PCOR1329_LOCUS46956</name>
</gene>